<reference evidence="1 2" key="1">
    <citation type="journal article" date="2014" name="Agronomy (Basel)">
        <title>A Draft Genome Sequence for Ensete ventricosum, the Drought-Tolerant Tree Against Hunger.</title>
        <authorList>
            <person name="Harrison J."/>
            <person name="Moore K.A."/>
            <person name="Paszkiewicz K."/>
            <person name="Jones T."/>
            <person name="Grant M."/>
            <person name="Ambacheew D."/>
            <person name="Muzemil S."/>
            <person name="Studholme D.J."/>
        </authorList>
    </citation>
    <scope>NUCLEOTIDE SEQUENCE [LARGE SCALE GENOMIC DNA]</scope>
</reference>
<sequence length="121" mass="13213">MCQMTILPSHRCLVIGGGGGDHVGSTKGRYLMGSSAVAPNDYFALLRFTRASNDYFALLLYCLVIGSGRGHHVGSTKRRDPIGCRPLVAVTGKHFYCTDEMTCTLEDSQQTMQSTFTDMVI</sequence>
<evidence type="ECO:0000313" key="2">
    <source>
        <dbReference type="Proteomes" id="UP000287651"/>
    </source>
</evidence>
<name>A0A426ZE53_ENSVE</name>
<protein>
    <submittedName>
        <fullName evidence="1">Uncharacterized protein</fullName>
    </submittedName>
</protein>
<organism evidence="1 2">
    <name type="scientific">Ensete ventricosum</name>
    <name type="common">Abyssinian banana</name>
    <name type="synonym">Musa ensete</name>
    <dbReference type="NCBI Taxonomy" id="4639"/>
    <lineage>
        <taxon>Eukaryota</taxon>
        <taxon>Viridiplantae</taxon>
        <taxon>Streptophyta</taxon>
        <taxon>Embryophyta</taxon>
        <taxon>Tracheophyta</taxon>
        <taxon>Spermatophyta</taxon>
        <taxon>Magnoliopsida</taxon>
        <taxon>Liliopsida</taxon>
        <taxon>Zingiberales</taxon>
        <taxon>Musaceae</taxon>
        <taxon>Ensete</taxon>
    </lineage>
</organism>
<comment type="caution">
    <text evidence="1">The sequence shown here is derived from an EMBL/GenBank/DDBJ whole genome shotgun (WGS) entry which is preliminary data.</text>
</comment>
<evidence type="ECO:0000313" key="1">
    <source>
        <dbReference type="EMBL" id="RRT62239.1"/>
    </source>
</evidence>
<dbReference type="Proteomes" id="UP000287651">
    <property type="component" value="Unassembled WGS sequence"/>
</dbReference>
<dbReference type="EMBL" id="AMZH03007069">
    <property type="protein sequence ID" value="RRT62239.1"/>
    <property type="molecule type" value="Genomic_DNA"/>
</dbReference>
<accession>A0A426ZE53</accession>
<dbReference type="AlphaFoldDB" id="A0A426ZE53"/>
<proteinExistence type="predicted"/>
<gene>
    <name evidence="1" type="ORF">B296_00035302</name>
</gene>